<dbReference type="InterPro" id="IPR025659">
    <property type="entry name" value="Tubby-like_C"/>
</dbReference>
<gene>
    <name evidence="2" type="ORF">EJB05_56795</name>
</gene>
<dbReference type="SUPFAM" id="SSF54518">
    <property type="entry name" value="Tubby C-terminal domain-like"/>
    <property type="match status" value="1"/>
</dbReference>
<dbReference type="AlphaFoldDB" id="A0A5J9SF63"/>
<dbReference type="OrthoDB" id="97518at2759"/>
<dbReference type="Gramene" id="TVT97924">
    <property type="protein sequence ID" value="TVT97924"/>
    <property type="gene ID" value="EJB05_56795"/>
</dbReference>
<dbReference type="InterPro" id="IPR038595">
    <property type="entry name" value="LOR_sf"/>
</dbReference>
<dbReference type="Gene3D" id="2.40.160.200">
    <property type="entry name" value="LURP1-related"/>
    <property type="match status" value="1"/>
</dbReference>
<dbReference type="InterPro" id="IPR007612">
    <property type="entry name" value="LOR"/>
</dbReference>
<feature type="non-terminal residue" evidence="2">
    <location>
        <position position="1"/>
    </location>
</feature>
<protein>
    <recommendedName>
        <fullName evidence="4">Protein LURP-one-related 15</fullName>
    </recommendedName>
</protein>
<name>A0A5J9SF63_9POAL</name>
<accession>A0A5J9SF63</accession>
<comment type="caution">
    <text evidence="2">The sequence shown here is derived from an EMBL/GenBank/DDBJ whole genome shotgun (WGS) entry which is preliminary data.</text>
</comment>
<dbReference type="Proteomes" id="UP000324897">
    <property type="component" value="Unassembled WGS sequence"/>
</dbReference>
<comment type="similarity">
    <text evidence="1">Belongs to the LOR family.</text>
</comment>
<evidence type="ECO:0000313" key="3">
    <source>
        <dbReference type="Proteomes" id="UP000324897"/>
    </source>
</evidence>
<evidence type="ECO:0000256" key="1">
    <source>
        <dbReference type="ARBA" id="ARBA00005437"/>
    </source>
</evidence>
<dbReference type="EMBL" id="RWGY01000921">
    <property type="protein sequence ID" value="TVT97924.1"/>
    <property type="molecule type" value="Genomic_DNA"/>
</dbReference>
<keyword evidence="3" id="KW-1185">Reference proteome</keyword>
<reference evidence="2 3" key="1">
    <citation type="journal article" date="2019" name="Sci. Rep.">
        <title>A high-quality genome of Eragrostis curvula grass provides insights into Poaceae evolution and supports new strategies to enhance forage quality.</title>
        <authorList>
            <person name="Carballo J."/>
            <person name="Santos B.A.C.M."/>
            <person name="Zappacosta D."/>
            <person name="Garbus I."/>
            <person name="Selva J.P."/>
            <person name="Gallo C.A."/>
            <person name="Diaz A."/>
            <person name="Albertini E."/>
            <person name="Caccamo M."/>
            <person name="Echenique V."/>
        </authorList>
    </citation>
    <scope>NUCLEOTIDE SEQUENCE [LARGE SCALE GENOMIC DNA]</scope>
    <source>
        <strain evidence="3">cv. Victoria</strain>
        <tissue evidence="2">Leaf</tissue>
    </source>
</reference>
<dbReference type="PANTHER" id="PTHR31087:SF58">
    <property type="entry name" value="OS07G0230700 PROTEIN"/>
    <property type="match status" value="1"/>
</dbReference>
<evidence type="ECO:0008006" key="4">
    <source>
        <dbReference type="Google" id="ProtNLM"/>
    </source>
</evidence>
<sequence>MAEPYGAPSAPPAPVAVVSPQFCAPYVVPLTVAKKALSISDGDFTVTDANGGVVLRVKGAVFSVRHRRVLLDAAGQPILTMTEKHQLTKANYQVFSMHNRWEVYRGDSTNAGDLLFSAKKASIIQLKTEVDVFLAGNTEEQVPDFKIRGSYFERSCNFYLGNSDAMVAQTTRKYTVTNVLLERDTFNVTVFPHVDYVFIAALVVILDEMHRERFD</sequence>
<evidence type="ECO:0000313" key="2">
    <source>
        <dbReference type="EMBL" id="TVT97924.1"/>
    </source>
</evidence>
<proteinExistence type="inferred from homology"/>
<organism evidence="2 3">
    <name type="scientific">Eragrostis curvula</name>
    <name type="common">weeping love grass</name>
    <dbReference type="NCBI Taxonomy" id="38414"/>
    <lineage>
        <taxon>Eukaryota</taxon>
        <taxon>Viridiplantae</taxon>
        <taxon>Streptophyta</taxon>
        <taxon>Embryophyta</taxon>
        <taxon>Tracheophyta</taxon>
        <taxon>Spermatophyta</taxon>
        <taxon>Magnoliopsida</taxon>
        <taxon>Liliopsida</taxon>
        <taxon>Poales</taxon>
        <taxon>Poaceae</taxon>
        <taxon>PACMAD clade</taxon>
        <taxon>Chloridoideae</taxon>
        <taxon>Eragrostideae</taxon>
        <taxon>Eragrostidinae</taxon>
        <taxon>Eragrostis</taxon>
    </lineage>
</organism>
<dbReference type="PANTHER" id="PTHR31087">
    <property type="match status" value="1"/>
</dbReference>
<dbReference type="Pfam" id="PF04525">
    <property type="entry name" value="LOR"/>
    <property type="match status" value="1"/>
</dbReference>